<dbReference type="EMBL" id="CASHTH010002662">
    <property type="protein sequence ID" value="CAI8033381.1"/>
    <property type="molecule type" value="Genomic_DNA"/>
</dbReference>
<dbReference type="GO" id="GO:0006310">
    <property type="term" value="P:DNA recombination"/>
    <property type="evidence" value="ECO:0007669"/>
    <property type="project" value="UniProtKB-KW"/>
</dbReference>
<protein>
    <recommendedName>
        <fullName evidence="4">Tyr recombinase domain-containing protein</fullName>
    </recommendedName>
</protein>
<dbReference type="InterPro" id="IPR013762">
    <property type="entry name" value="Integrase-like_cat_sf"/>
</dbReference>
<dbReference type="Proteomes" id="UP001174909">
    <property type="component" value="Unassembled WGS sequence"/>
</dbReference>
<comment type="caution">
    <text evidence="2">The sequence shown here is derived from an EMBL/GenBank/DDBJ whole genome shotgun (WGS) entry which is preliminary data.</text>
</comment>
<dbReference type="GO" id="GO:0015074">
    <property type="term" value="P:DNA integration"/>
    <property type="evidence" value="ECO:0007669"/>
    <property type="project" value="InterPro"/>
</dbReference>
<dbReference type="InterPro" id="IPR011010">
    <property type="entry name" value="DNA_brk_join_enz"/>
</dbReference>
<dbReference type="Gene3D" id="1.10.443.10">
    <property type="entry name" value="Intergrase catalytic core"/>
    <property type="match status" value="1"/>
</dbReference>
<dbReference type="GO" id="GO:0003677">
    <property type="term" value="F:DNA binding"/>
    <property type="evidence" value="ECO:0007669"/>
    <property type="project" value="InterPro"/>
</dbReference>
<sequence length="155" mass="17115">HLLRCDLHLHRGYLSVTIKASKSDTFRATCTLPVATIGTPTCPVKAMGRFLAHAHHRPTQPLFTLSSGQFLTRSRLTNVIRRLLQATGLSRQEAERYGTHNLRIGAATDAAASGLPSWLIQAAGRWKSTAYQRYIRSPRKALMRVAPALATQARS</sequence>
<dbReference type="AlphaFoldDB" id="A0AA35SRH8"/>
<evidence type="ECO:0000256" key="1">
    <source>
        <dbReference type="ARBA" id="ARBA00023172"/>
    </source>
</evidence>
<dbReference type="SUPFAM" id="SSF56349">
    <property type="entry name" value="DNA breaking-rejoining enzymes"/>
    <property type="match status" value="1"/>
</dbReference>
<dbReference type="InterPro" id="IPR052925">
    <property type="entry name" value="Phage_Integrase-like_Recomb"/>
</dbReference>
<evidence type="ECO:0000313" key="3">
    <source>
        <dbReference type="Proteomes" id="UP001174909"/>
    </source>
</evidence>
<dbReference type="PANTHER" id="PTHR34605">
    <property type="entry name" value="PHAGE_INTEGRASE DOMAIN-CONTAINING PROTEIN"/>
    <property type="match status" value="1"/>
</dbReference>
<evidence type="ECO:0000313" key="2">
    <source>
        <dbReference type="EMBL" id="CAI8033381.1"/>
    </source>
</evidence>
<evidence type="ECO:0008006" key="4">
    <source>
        <dbReference type="Google" id="ProtNLM"/>
    </source>
</evidence>
<name>A0AA35SRH8_GEOBA</name>
<keyword evidence="3" id="KW-1185">Reference proteome</keyword>
<keyword evidence="1" id="KW-0233">DNA recombination</keyword>
<feature type="non-terminal residue" evidence="2">
    <location>
        <position position="1"/>
    </location>
</feature>
<accession>A0AA35SRH8</accession>
<dbReference type="PANTHER" id="PTHR34605:SF3">
    <property type="entry name" value="P CELL-TYPE AGGLUTINATION PROTEIN MAP4-LIKE-RELATED"/>
    <property type="match status" value="1"/>
</dbReference>
<organism evidence="2 3">
    <name type="scientific">Geodia barretti</name>
    <name type="common">Barrett's horny sponge</name>
    <dbReference type="NCBI Taxonomy" id="519541"/>
    <lineage>
        <taxon>Eukaryota</taxon>
        <taxon>Metazoa</taxon>
        <taxon>Porifera</taxon>
        <taxon>Demospongiae</taxon>
        <taxon>Heteroscleromorpha</taxon>
        <taxon>Tetractinellida</taxon>
        <taxon>Astrophorina</taxon>
        <taxon>Geodiidae</taxon>
        <taxon>Geodia</taxon>
    </lineage>
</organism>
<gene>
    <name evidence="2" type="ORF">GBAR_LOCUS18828</name>
</gene>
<reference evidence="2" key="1">
    <citation type="submission" date="2023-03" db="EMBL/GenBank/DDBJ databases">
        <authorList>
            <person name="Steffen K."/>
            <person name="Cardenas P."/>
        </authorList>
    </citation>
    <scope>NUCLEOTIDE SEQUENCE</scope>
</reference>
<proteinExistence type="predicted"/>